<gene>
    <name evidence="1" type="ORF">PMAYCL1PPCAC_01389</name>
</gene>
<dbReference type="Proteomes" id="UP001328107">
    <property type="component" value="Unassembled WGS sequence"/>
</dbReference>
<reference evidence="2" key="1">
    <citation type="submission" date="2022-10" db="EMBL/GenBank/DDBJ databases">
        <title>Genome assembly of Pristionchus species.</title>
        <authorList>
            <person name="Yoshida K."/>
            <person name="Sommer R.J."/>
        </authorList>
    </citation>
    <scope>NUCLEOTIDE SEQUENCE [LARGE SCALE GENOMIC DNA]</scope>
    <source>
        <strain evidence="2">RS5460</strain>
    </source>
</reference>
<comment type="caution">
    <text evidence="1">The sequence shown here is derived from an EMBL/GenBank/DDBJ whole genome shotgun (WGS) entry which is preliminary data.</text>
</comment>
<accession>A0AAN4Z0R0</accession>
<proteinExistence type="predicted"/>
<organism evidence="1 2">
    <name type="scientific">Pristionchus mayeri</name>
    <dbReference type="NCBI Taxonomy" id="1317129"/>
    <lineage>
        <taxon>Eukaryota</taxon>
        <taxon>Metazoa</taxon>
        <taxon>Ecdysozoa</taxon>
        <taxon>Nematoda</taxon>
        <taxon>Chromadorea</taxon>
        <taxon>Rhabditida</taxon>
        <taxon>Rhabditina</taxon>
        <taxon>Diplogasteromorpha</taxon>
        <taxon>Diplogasteroidea</taxon>
        <taxon>Neodiplogasteridae</taxon>
        <taxon>Pristionchus</taxon>
    </lineage>
</organism>
<keyword evidence="2" id="KW-1185">Reference proteome</keyword>
<evidence type="ECO:0000313" key="2">
    <source>
        <dbReference type="Proteomes" id="UP001328107"/>
    </source>
</evidence>
<sequence>ATDAFERSSLILRFISRPHTLSDFREWQKRIKVHIHPSHVVKVDDGVNDDEIKLVYLSPEEASEAASFFEGINWEGIGLICLKKIDLEVVESLSPHNMFVVVREDHI</sequence>
<feature type="non-terminal residue" evidence="1">
    <location>
        <position position="1"/>
    </location>
</feature>
<dbReference type="EMBL" id="BTRK01000001">
    <property type="protein sequence ID" value="GMR31194.1"/>
    <property type="molecule type" value="Genomic_DNA"/>
</dbReference>
<dbReference type="AlphaFoldDB" id="A0AAN4Z0R0"/>
<protein>
    <submittedName>
        <fullName evidence="1">Uncharacterized protein</fullName>
    </submittedName>
</protein>
<evidence type="ECO:0000313" key="1">
    <source>
        <dbReference type="EMBL" id="GMR31194.1"/>
    </source>
</evidence>
<feature type="non-terminal residue" evidence="1">
    <location>
        <position position="107"/>
    </location>
</feature>
<name>A0AAN4Z0R0_9BILA</name>